<dbReference type="AlphaFoldDB" id="A0AAV1R4S7"/>
<feature type="compositionally biased region" description="Basic and acidic residues" evidence="1">
    <location>
        <begin position="7"/>
        <end position="17"/>
    </location>
</feature>
<gene>
    <name evidence="2" type="ORF">DCAF_LOCUS6662</name>
</gene>
<evidence type="ECO:0000313" key="2">
    <source>
        <dbReference type="EMBL" id="CAK7328918.1"/>
    </source>
</evidence>
<dbReference type="EMBL" id="CAWUPB010000905">
    <property type="protein sequence ID" value="CAK7328918.1"/>
    <property type="molecule type" value="Genomic_DNA"/>
</dbReference>
<reference evidence="2 3" key="1">
    <citation type="submission" date="2024-01" db="EMBL/GenBank/DDBJ databases">
        <authorList>
            <person name="Waweru B."/>
        </authorList>
    </citation>
    <scope>NUCLEOTIDE SEQUENCE [LARGE SCALE GENOMIC DNA]</scope>
</reference>
<organism evidence="2 3">
    <name type="scientific">Dovyalis caffra</name>
    <dbReference type="NCBI Taxonomy" id="77055"/>
    <lineage>
        <taxon>Eukaryota</taxon>
        <taxon>Viridiplantae</taxon>
        <taxon>Streptophyta</taxon>
        <taxon>Embryophyta</taxon>
        <taxon>Tracheophyta</taxon>
        <taxon>Spermatophyta</taxon>
        <taxon>Magnoliopsida</taxon>
        <taxon>eudicotyledons</taxon>
        <taxon>Gunneridae</taxon>
        <taxon>Pentapetalae</taxon>
        <taxon>rosids</taxon>
        <taxon>fabids</taxon>
        <taxon>Malpighiales</taxon>
        <taxon>Salicaceae</taxon>
        <taxon>Flacourtieae</taxon>
        <taxon>Dovyalis</taxon>
    </lineage>
</organism>
<comment type="caution">
    <text evidence="2">The sequence shown here is derived from an EMBL/GenBank/DDBJ whole genome shotgun (WGS) entry which is preliminary data.</text>
</comment>
<name>A0AAV1R4S7_9ROSI</name>
<dbReference type="Proteomes" id="UP001314170">
    <property type="component" value="Unassembled WGS sequence"/>
</dbReference>
<evidence type="ECO:0000313" key="3">
    <source>
        <dbReference type="Proteomes" id="UP001314170"/>
    </source>
</evidence>
<proteinExistence type="predicted"/>
<evidence type="ECO:0000256" key="1">
    <source>
        <dbReference type="SAM" id="MobiDB-lite"/>
    </source>
</evidence>
<keyword evidence="3" id="KW-1185">Reference proteome</keyword>
<protein>
    <submittedName>
        <fullName evidence="2">Uncharacterized protein</fullName>
    </submittedName>
</protein>
<feature type="region of interest" description="Disordered" evidence="1">
    <location>
        <begin position="1"/>
        <end position="22"/>
    </location>
</feature>
<feature type="non-terminal residue" evidence="2">
    <location>
        <position position="69"/>
    </location>
</feature>
<accession>A0AAV1R4S7</accession>
<sequence>MVGPNKGKPDINRNPCKDRHHHTSRIGALYAPRTLRLCYWNPYRYLHPKAWAAMISRRLEESLLNQSTL</sequence>